<feature type="domain" description="EF-hand" evidence="2">
    <location>
        <begin position="57"/>
        <end position="73"/>
    </location>
</feature>
<evidence type="ECO:0000313" key="4">
    <source>
        <dbReference type="Proteomes" id="UP000770889"/>
    </source>
</evidence>
<protein>
    <submittedName>
        <fullName evidence="3">Calmodulin</fullName>
    </submittedName>
</protein>
<organism evidence="3 4">
    <name type="scientific">Candidatus Thiodiazotropha taylori</name>
    <dbReference type="NCBI Taxonomy" id="2792791"/>
    <lineage>
        <taxon>Bacteria</taxon>
        <taxon>Pseudomonadati</taxon>
        <taxon>Pseudomonadota</taxon>
        <taxon>Gammaproteobacteria</taxon>
        <taxon>Chromatiales</taxon>
        <taxon>Sedimenticolaceae</taxon>
        <taxon>Candidatus Thiodiazotropha</taxon>
    </lineage>
</organism>
<dbReference type="Proteomes" id="UP000770889">
    <property type="component" value="Unassembled WGS sequence"/>
</dbReference>
<dbReference type="InterPro" id="IPR002048">
    <property type="entry name" value="EF_hand_dom"/>
</dbReference>
<name>A0A944QUL2_9GAMM</name>
<sequence>MKKRTLATMIGMFSGLALSTALVAGTDFATLDVNQDGSISAEEAAADPEISKNWSSIDKDENGMVDAAEFSAFEGMGGETTEAPAEAK</sequence>
<evidence type="ECO:0000259" key="2">
    <source>
        <dbReference type="Pfam" id="PF13202"/>
    </source>
</evidence>
<dbReference type="SUPFAM" id="SSF47473">
    <property type="entry name" value="EF-hand"/>
    <property type="match status" value="1"/>
</dbReference>
<evidence type="ECO:0000256" key="1">
    <source>
        <dbReference type="SAM" id="SignalP"/>
    </source>
</evidence>
<dbReference type="GO" id="GO:0005509">
    <property type="term" value="F:calcium ion binding"/>
    <property type="evidence" value="ECO:0007669"/>
    <property type="project" value="InterPro"/>
</dbReference>
<comment type="caution">
    <text evidence="3">The sequence shown here is derived from an EMBL/GenBank/DDBJ whole genome shotgun (WGS) entry which is preliminary data.</text>
</comment>
<feature type="chain" id="PRO_5037359449" evidence="1">
    <location>
        <begin position="24"/>
        <end position="88"/>
    </location>
</feature>
<accession>A0A944QUL2</accession>
<dbReference type="AlphaFoldDB" id="A0A944QUL2"/>
<evidence type="ECO:0000313" key="3">
    <source>
        <dbReference type="EMBL" id="MBT2989000.1"/>
    </source>
</evidence>
<reference evidence="3 4" key="1">
    <citation type="submission" date="2021-05" db="EMBL/GenBank/DDBJ databases">
        <title>Genetic and Functional Diversity in Clade A Lucinid endosymbionts from the Bahamas.</title>
        <authorList>
            <person name="Giani N.M."/>
            <person name="Engel A.S."/>
            <person name="Campbell B.J."/>
        </authorList>
    </citation>
    <scope>NUCLEOTIDE SEQUENCE [LARGE SCALE GENOMIC DNA]</scope>
    <source>
        <strain evidence="3">LUC16012Gg_MoonRockCtena</strain>
    </source>
</reference>
<feature type="signal peptide" evidence="1">
    <location>
        <begin position="1"/>
        <end position="23"/>
    </location>
</feature>
<feature type="domain" description="EF-hand" evidence="2">
    <location>
        <begin position="27"/>
        <end position="43"/>
    </location>
</feature>
<dbReference type="InterPro" id="IPR018247">
    <property type="entry name" value="EF_Hand_1_Ca_BS"/>
</dbReference>
<dbReference type="Pfam" id="PF13202">
    <property type="entry name" value="EF-hand_5"/>
    <property type="match status" value="2"/>
</dbReference>
<dbReference type="Gene3D" id="1.10.238.10">
    <property type="entry name" value="EF-hand"/>
    <property type="match status" value="1"/>
</dbReference>
<dbReference type="InterPro" id="IPR011992">
    <property type="entry name" value="EF-hand-dom_pair"/>
</dbReference>
<dbReference type="PROSITE" id="PS00018">
    <property type="entry name" value="EF_HAND_1"/>
    <property type="match status" value="1"/>
</dbReference>
<gene>
    <name evidence="3" type="ORF">KME65_08540</name>
</gene>
<proteinExistence type="predicted"/>
<dbReference type="EMBL" id="JAHHGM010000006">
    <property type="protein sequence ID" value="MBT2989000.1"/>
    <property type="molecule type" value="Genomic_DNA"/>
</dbReference>
<keyword evidence="1" id="KW-0732">Signal</keyword>